<evidence type="ECO:0000256" key="1">
    <source>
        <dbReference type="SAM" id="Phobius"/>
    </source>
</evidence>
<keyword evidence="1" id="KW-0812">Transmembrane</keyword>
<keyword evidence="3" id="KW-1185">Reference proteome</keyword>
<dbReference type="EMBL" id="CP048788">
    <property type="protein sequence ID" value="QJF53210.1"/>
    <property type="molecule type" value="Genomic_DNA"/>
</dbReference>
<evidence type="ECO:0000313" key="3">
    <source>
        <dbReference type="Proteomes" id="UP000503308"/>
    </source>
</evidence>
<dbReference type="AlphaFoldDB" id="A0A858SY76"/>
<name>A0A858SY76_9RHOB</name>
<organism evidence="2 3">
    <name type="scientific">Roseobacter ponti</name>
    <dbReference type="NCBI Taxonomy" id="1891787"/>
    <lineage>
        <taxon>Bacteria</taxon>
        <taxon>Pseudomonadati</taxon>
        <taxon>Pseudomonadota</taxon>
        <taxon>Alphaproteobacteria</taxon>
        <taxon>Rhodobacterales</taxon>
        <taxon>Roseobacteraceae</taxon>
        <taxon>Roseobacter</taxon>
    </lineage>
</organism>
<gene>
    <name evidence="2" type="ORF">G3256_11800</name>
</gene>
<keyword evidence="1" id="KW-0472">Membrane</keyword>
<feature type="transmembrane region" description="Helical" evidence="1">
    <location>
        <begin position="21"/>
        <end position="44"/>
    </location>
</feature>
<keyword evidence="1" id="KW-1133">Transmembrane helix</keyword>
<reference evidence="2 3" key="1">
    <citation type="submission" date="2020-02" db="EMBL/GenBank/DDBJ databases">
        <title>Genome sequence of Roseobacter ponti.</title>
        <authorList>
            <person name="Hollensteiner J."/>
            <person name="Schneider D."/>
            <person name="Poehlein A."/>
            <person name="Daniel R."/>
        </authorList>
    </citation>
    <scope>NUCLEOTIDE SEQUENCE [LARGE SCALE GENOMIC DNA]</scope>
    <source>
        <strain evidence="2 3">DSM 106830</strain>
    </source>
</reference>
<sequence length="54" mass="5645">MFLSTWVRLRHSDEGATLVEYGIAVTLAVAVGVTALGLLGTAIIGELNEAEALM</sequence>
<protein>
    <submittedName>
        <fullName evidence="2">Flp family type IVb pilin</fullName>
    </submittedName>
</protein>
<evidence type="ECO:0000313" key="2">
    <source>
        <dbReference type="EMBL" id="QJF53210.1"/>
    </source>
</evidence>
<accession>A0A858SY76</accession>
<dbReference type="KEGG" id="rpon:G3256_11800"/>
<proteinExistence type="predicted"/>
<dbReference type="Proteomes" id="UP000503308">
    <property type="component" value="Chromosome"/>
</dbReference>